<dbReference type="EMBL" id="LGVV01000019">
    <property type="protein sequence ID" value="KNX41688.1"/>
    <property type="molecule type" value="Genomic_DNA"/>
</dbReference>
<keyword evidence="3" id="KW-1185">Reference proteome</keyword>
<evidence type="ECO:0000313" key="3">
    <source>
        <dbReference type="Proteomes" id="UP000037046"/>
    </source>
</evidence>
<reference evidence="3" key="1">
    <citation type="submission" date="2015-07" db="EMBL/GenBank/DDBJ databases">
        <title>Draft Genome Sequence of Roseovarius tolerans EL-164, a producer of N-Acylated Alanine Methyl Esters (NAMEs).</title>
        <authorList>
            <person name="Voget S."/>
            <person name="Bruns H."/>
            <person name="Wagner-Doebler I."/>
            <person name="Schulz S."/>
            <person name="Daniel R."/>
        </authorList>
    </citation>
    <scope>NUCLEOTIDE SEQUENCE [LARGE SCALE GENOMIC DNA]</scope>
    <source>
        <strain evidence="3">EL-164</strain>
    </source>
</reference>
<evidence type="ECO:0000256" key="1">
    <source>
        <dbReference type="SAM" id="Coils"/>
    </source>
</evidence>
<name>A0A0L6CW11_9RHOB</name>
<accession>A0A0L6CW11</accession>
<feature type="coiled-coil region" evidence="1">
    <location>
        <begin position="323"/>
        <end position="368"/>
    </location>
</feature>
<proteinExistence type="predicted"/>
<keyword evidence="1" id="KW-0175">Coiled coil</keyword>
<dbReference type="RefSeq" id="WP_050662673.1">
    <property type="nucleotide sequence ID" value="NZ_CP118494.1"/>
</dbReference>
<comment type="caution">
    <text evidence="2">The sequence shown here is derived from an EMBL/GenBank/DDBJ whole genome shotgun (WGS) entry which is preliminary data.</text>
</comment>
<dbReference type="PROSITE" id="PS51257">
    <property type="entry name" value="PROKAR_LIPOPROTEIN"/>
    <property type="match status" value="1"/>
</dbReference>
<gene>
    <name evidence="2" type="ORF">ROTO_17790</name>
</gene>
<dbReference type="AlphaFoldDB" id="A0A0L6CW11"/>
<dbReference type="GO" id="GO:0015562">
    <property type="term" value="F:efflux transmembrane transporter activity"/>
    <property type="evidence" value="ECO:0007669"/>
    <property type="project" value="InterPro"/>
</dbReference>
<sequence length="434" mass="46085">MGQVTRTLVAGGMSLMLAGCLGGAGGGEVSRLGAGPETARPDTVARSKAEAQSKIIAELQARRSVLPEGGSFDQVAQSVLAAYSRSAESDLLAARLRAEAASKNWLPKIGPNISLSSLSDIVSQLIVEQVLFDNGRKKAERAMAAADVEVAAVTLAEDVNDRVLTGLTLYLDAAQARERRSLEARTLSDLEHFEWIMSERVRGGVSDMSDLNVLRSRLAEIREVIAQQSEVERTALAELNAMAAHPLSGVAGLSEVPVHAGQVPALDLLRAEAESVRDIAGAMVARGGLLPNVTAGGTLGDGGDLGVNIRSDQLLGLGTGAELKAVEAEKEAAARRLSQAREDSERVVQRLEARLDALARQVGEASALRAASEANLDIFQRQYDAGQRQVMDVVGIYETFAERQVRALALKYDLARTRLELADHLGVLAEGSRI</sequence>
<dbReference type="Gene3D" id="1.20.1600.10">
    <property type="entry name" value="Outer membrane efflux proteins (OEP)"/>
    <property type="match status" value="1"/>
</dbReference>
<dbReference type="PATRIC" id="fig|74031.6.peg.1815"/>
<dbReference type="Proteomes" id="UP000037046">
    <property type="component" value="Unassembled WGS sequence"/>
</dbReference>
<protein>
    <submittedName>
        <fullName evidence="2">Outer membrane efflux protein</fullName>
    </submittedName>
</protein>
<evidence type="ECO:0000313" key="2">
    <source>
        <dbReference type="EMBL" id="KNX41688.1"/>
    </source>
</evidence>
<organism evidence="2 3">
    <name type="scientific">Roseovarius tolerans</name>
    <dbReference type="NCBI Taxonomy" id="74031"/>
    <lineage>
        <taxon>Bacteria</taxon>
        <taxon>Pseudomonadati</taxon>
        <taxon>Pseudomonadota</taxon>
        <taxon>Alphaproteobacteria</taxon>
        <taxon>Rhodobacterales</taxon>
        <taxon>Roseobacteraceae</taxon>
        <taxon>Roseovarius</taxon>
    </lineage>
</organism>
<dbReference type="SUPFAM" id="SSF56954">
    <property type="entry name" value="Outer membrane efflux proteins (OEP)"/>
    <property type="match status" value="1"/>
</dbReference>